<reference evidence="1 2" key="1">
    <citation type="submission" date="2016-10" db="EMBL/GenBank/DDBJ databases">
        <authorList>
            <person name="de Groot N.N."/>
        </authorList>
    </citation>
    <scope>NUCLEOTIDE SEQUENCE [LARGE SCALE GENOMIC DNA]</scope>
    <source>
        <strain evidence="1 2">DSM 44892</strain>
    </source>
</reference>
<protein>
    <recommendedName>
        <fullName evidence="3">DUF2530 domain-containing protein</fullName>
    </recommendedName>
</protein>
<dbReference type="Pfam" id="PF10745">
    <property type="entry name" value="DUF2530"/>
    <property type="match status" value="1"/>
</dbReference>
<evidence type="ECO:0000313" key="1">
    <source>
        <dbReference type="EMBL" id="SDH23848.1"/>
    </source>
</evidence>
<dbReference type="RefSeq" id="WP_072736062.1">
    <property type="nucleotide sequence ID" value="NZ_CP048813.1"/>
</dbReference>
<dbReference type="EMBL" id="FNDN01000001">
    <property type="protein sequence ID" value="SDH23848.1"/>
    <property type="molecule type" value="Genomic_DNA"/>
</dbReference>
<dbReference type="AlphaFoldDB" id="A0A1G8ASA4"/>
<dbReference type="InterPro" id="IPR019681">
    <property type="entry name" value="DUF2530"/>
</dbReference>
<dbReference type="Proteomes" id="UP000183263">
    <property type="component" value="Unassembled WGS sequence"/>
</dbReference>
<name>A0A1G8ASA4_9NOCA</name>
<organism evidence="1 2">
    <name type="scientific">Rhodococcus triatomae</name>
    <dbReference type="NCBI Taxonomy" id="300028"/>
    <lineage>
        <taxon>Bacteria</taxon>
        <taxon>Bacillati</taxon>
        <taxon>Actinomycetota</taxon>
        <taxon>Actinomycetes</taxon>
        <taxon>Mycobacteriales</taxon>
        <taxon>Nocardiaceae</taxon>
        <taxon>Rhodococcus</taxon>
    </lineage>
</organism>
<evidence type="ECO:0000313" key="2">
    <source>
        <dbReference type="Proteomes" id="UP000183263"/>
    </source>
</evidence>
<dbReference type="OrthoDB" id="4774615at2"/>
<sequence>MDDRSDPRQRLARLSDPRPALIVGTSAWAVAVVVVIVTGEKWSEALPICLAGIAVGALGYGLFRLQRRAALRGDRGAQQGLV</sequence>
<proteinExistence type="predicted"/>
<gene>
    <name evidence="1" type="ORF">SAMN05444695_101525</name>
</gene>
<evidence type="ECO:0008006" key="3">
    <source>
        <dbReference type="Google" id="ProtNLM"/>
    </source>
</evidence>
<keyword evidence="2" id="KW-1185">Reference proteome</keyword>
<accession>A0A1G8ASA4</accession>